<dbReference type="GO" id="GO:0006260">
    <property type="term" value="P:DNA replication"/>
    <property type="evidence" value="ECO:0007669"/>
    <property type="project" value="UniProtKB-KW"/>
</dbReference>
<dbReference type="GO" id="GO:0006281">
    <property type="term" value="P:DNA repair"/>
    <property type="evidence" value="ECO:0007669"/>
    <property type="project" value="UniProtKB-KW"/>
</dbReference>
<keyword evidence="4" id="KW-0227">DNA damage</keyword>
<dbReference type="InterPro" id="IPR012340">
    <property type="entry name" value="NA-bd_OB-fold"/>
</dbReference>
<keyword evidence="3" id="KW-0235">DNA replication</keyword>
<reference evidence="6 7" key="1">
    <citation type="submission" date="2018-04" db="EMBL/GenBank/DDBJ databases">
        <title>Phage therapy in agriculture - a green tech approach to combat plant pathogenic bacteria.</title>
        <authorList>
            <person name="Djurhuus A.M."/>
            <person name="Carstens A.B."/>
            <person name="Hansen L.H."/>
        </authorList>
    </citation>
    <scope>NUCLEOTIDE SEQUENCE [LARGE SCALE GENOMIC DNA]</scope>
</reference>
<keyword evidence="7" id="KW-1185">Reference proteome</keyword>
<evidence type="ECO:0000256" key="3">
    <source>
        <dbReference type="ARBA" id="ARBA00022705"/>
    </source>
</evidence>
<dbReference type="EMBL" id="MH191398">
    <property type="protein sequence ID" value="AWN08624.1"/>
    <property type="molecule type" value="Genomic_DNA"/>
</dbReference>
<protein>
    <submittedName>
        <fullName evidence="6">DNA ligase</fullName>
    </submittedName>
</protein>
<evidence type="ECO:0000256" key="5">
    <source>
        <dbReference type="ARBA" id="ARBA00023204"/>
    </source>
</evidence>
<evidence type="ECO:0000256" key="4">
    <source>
        <dbReference type="ARBA" id="ARBA00022763"/>
    </source>
</evidence>
<evidence type="ECO:0000313" key="6">
    <source>
        <dbReference type="EMBL" id="AWN08624.1"/>
    </source>
</evidence>
<comment type="similarity">
    <text evidence="1">Belongs to the ATP-dependent DNA ligase family.</text>
</comment>
<dbReference type="SUPFAM" id="SSF50249">
    <property type="entry name" value="Nucleic acid-binding proteins"/>
    <property type="match status" value="1"/>
</dbReference>
<name>A0A2U8UWX5_9CAUD</name>
<evidence type="ECO:0000313" key="7">
    <source>
        <dbReference type="Proteomes" id="UP000246222"/>
    </source>
</evidence>
<keyword evidence="5" id="KW-0234">DNA repair</keyword>
<keyword evidence="2 6" id="KW-0436">Ligase</keyword>
<dbReference type="PANTHER" id="PTHR47810">
    <property type="entry name" value="DNA LIGASE"/>
    <property type="match status" value="1"/>
</dbReference>
<dbReference type="Proteomes" id="UP000246222">
    <property type="component" value="Segment"/>
</dbReference>
<dbReference type="RefSeq" id="YP_009802134.1">
    <property type="nucleotide sequence ID" value="NC_047978.1"/>
</dbReference>
<dbReference type="GeneID" id="54992668"/>
<proteinExistence type="inferred from homology"/>
<dbReference type="KEGG" id="vg:54992668"/>
<dbReference type="PANTHER" id="PTHR47810:SF1">
    <property type="entry name" value="DNA LIGASE B"/>
    <property type="match status" value="1"/>
</dbReference>
<dbReference type="GO" id="GO:0016874">
    <property type="term" value="F:ligase activity"/>
    <property type="evidence" value="ECO:0007669"/>
    <property type="project" value="UniProtKB-KW"/>
</dbReference>
<dbReference type="Gene3D" id="2.40.50.140">
    <property type="entry name" value="Nucleic acid-binding proteins"/>
    <property type="match status" value="1"/>
</dbReference>
<accession>A0A2U8UWX5</accession>
<evidence type="ECO:0000256" key="2">
    <source>
        <dbReference type="ARBA" id="ARBA00022598"/>
    </source>
</evidence>
<dbReference type="InterPro" id="IPR050326">
    <property type="entry name" value="NAD_dep_DNA_ligaseB"/>
</dbReference>
<dbReference type="SUPFAM" id="SSF56091">
    <property type="entry name" value="DNA ligase/mRNA capping enzyme, catalytic domain"/>
    <property type="match status" value="1"/>
</dbReference>
<organism evidence="6 7">
    <name type="scientific">Erwinia phage Faunus</name>
    <dbReference type="NCBI Taxonomy" id="2182346"/>
    <lineage>
        <taxon>Viruses</taxon>
        <taxon>Duplodnaviria</taxon>
        <taxon>Heunggongvirae</taxon>
        <taxon>Uroviricota</taxon>
        <taxon>Caudoviricetes</taxon>
        <taxon>Chaseviridae</taxon>
        <taxon>Cleopatravirinae</taxon>
        <taxon>Faunusvirus</taxon>
        <taxon>Faunusvirus faunus</taxon>
    </lineage>
</organism>
<evidence type="ECO:0000256" key="1">
    <source>
        <dbReference type="ARBA" id="ARBA00007572"/>
    </source>
</evidence>
<sequence>MSIKLLEDGTSYVKAHAHDWEDPTCLIKGKVYVYRKVDGIRAIRNKSGGVWSRNSKPLPHLDHLEFSDAEIFRNSWNETSSILGRIDPPAVPLTQENVYELSDGNIDPRLYLCWGNNPSNETLYNMMLEQLKLGHEGLVVRDSKGKWWKIVPYKYADVKITGFKEGTGALKGMCGSIQTKHGSAGSMVKDCLADVGVPEDNIAIRKWLWANRHNLLGGIIQVRYREVTEAGKLRFPSLVRLRTDKNEESFD</sequence>